<comment type="cofactor">
    <cofactor evidence="1">
        <name>Co(2+)</name>
        <dbReference type="ChEBI" id="CHEBI:48828"/>
    </cofactor>
</comment>
<comment type="similarity">
    <text evidence="3 13">Belongs to the TIKI family.</text>
</comment>
<dbReference type="InterPro" id="IPR040230">
    <property type="entry name" value="TIKI1/2-like"/>
</dbReference>
<evidence type="ECO:0000256" key="5">
    <source>
        <dbReference type="ARBA" id="ARBA00022692"/>
    </source>
</evidence>
<dbReference type="GO" id="GO:0006508">
    <property type="term" value="P:proteolysis"/>
    <property type="evidence" value="ECO:0007669"/>
    <property type="project" value="UniProtKB-KW"/>
</dbReference>
<evidence type="ECO:0000256" key="8">
    <source>
        <dbReference type="ARBA" id="ARBA00022801"/>
    </source>
</evidence>
<dbReference type="GO" id="GO:0004222">
    <property type="term" value="F:metalloendopeptidase activity"/>
    <property type="evidence" value="ECO:0007669"/>
    <property type="project" value="UniProtKB-UniRule"/>
</dbReference>
<reference evidence="15" key="1">
    <citation type="journal article" date="2023" name="Mol. Biol. Evol.">
        <title>Third-Generation Sequencing Reveals the Adaptive Role of the Epigenome in Three Deep-Sea Polychaetes.</title>
        <authorList>
            <person name="Perez M."/>
            <person name="Aroh O."/>
            <person name="Sun Y."/>
            <person name="Lan Y."/>
            <person name="Juniper S.K."/>
            <person name="Young C.R."/>
            <person name="Angers B."/>
            <person name="Qian P.Y."/>
        </authorList>
    </citation>
    <scope>NUCLEOTIDE SEQUENCE</scope>
    <source>
        <strain evidence="15">P08H-3</strain>
    </source>
</reference>
<name>A0AAD9JE80_9ANNE</name>
<dbReference type="Proteomes" id="UP001208570">
    <property type="component" value="Unassembled WGS sequence"/>
</dbReference>
<dbReference type="Pfam" id="PF01963">
    <property type="entry name" value="TraB_PrgY_gumN"/>
    <property type="match status" value="1"/>
</dbReference>
<gene>
    <name evidence="15" type="ORF">LSH36_359g04001</name>
</gene>
<evidence type="ECO:0000256" key="6">
    <source>
        <dbReference type="ARBA" id="ARBA00022723"/>
    </source>
</evidence>
<evidence type="ECO:0000313" key="16">
    <source>
        <dbReference type="Proteomes" id="UP001208570"/>
    </source>
</evidence>
<keyword evidence="4 13" id="KW-0645">Protease</keyword>
<comment type="subcellular location">
    <subcellularLocation>
        <location evidence="13">Cell membrane</location>
        <topology evidence="13">Single-pass type I membrane protein</topology>
    </subcellularLocation>
    <subcellularLocation>
        <location evidence="2">Membrane</location>
        <topology evidence="2">Single-pass type I membrane protein</topology>
    </subcellularLocation>
</comment>
<feature type="compositionally biased region" description="Basic residues" evidence="14">
    <location>
        <begin position="351"/>
        <end position="371"/>
    </location>
</feature>
<keyword evidence="9" id="KW-1133">Transmembrane helix</keyword>
<dbReference type="GO" id="GO:0046872">
    <property type="term" value="F:metal ion binding"/>
    <property type="evidence" value="ECO:0007669"/>
    <property type="project" value="UniProtKB-UniRule"/>
</dbReference>
<dbReference type="GO" id="GO:0030178">
    <property type="term" value="P:negative regulation of Wnt signaling pathway"/>
    <property type="evidence" value="ECO:0007669"/>
    <property type="project" value="UniProtKB-UniRule"/>
</dbReference>
<dbReference type="InterPro" id="IPR002816">
    <property type="entry name" value="TraB/PrgY/GumN_fam"/>
</dbReference>
<keyword evidence="16" id="KW-1185">Reference proteome</keyword>
<comment type="cofactor">
    <cofactor evidence="13">
        <name>Mn(2+)</name>
        <dbReference type="ChEBI" id="CHEBI:29035"/>
    </cofactor>
    <cofactor evidence="13">
        <name>Co(2+)</name>
        <dbReference type="ChEBI" id="CHEBI:48828"/>
    </cofactor>
    <text evidence="13">Divalent metal cations. Mn(2+) or Co(2+).</text>
</comment>
<dbReference type="PANTHER" id="PTHR31120">
    <property type="entry name" value="METALLOPROTEASE TIKI"/>
    <property type="match status" value="1"/>
</dbReference>
<evidence type="ECO:0000256" key="13">
    <source>
        <dbReference type="RuleBase" id="RU369069"/>
    </source>
</evidence>
<dbReference type="GO" id="GO:0005886">
    <property type="term" value="C:plasma membrane"/>
    <property type="evidence" value="ECO:0007669"/>
    <property type="project" value="UniProtKB-SubCell"/>
</dbReference>
<evidence type="ECO:0000256" key="14">
    <source>
        <dbReference type="SAM" id="MobiDB-lite"/>
    </source>
</evidence>
<evidence type="ECO:0000256" key="2">
    <source>
        <dbReference type="ARBA" id="ARBA00004479"/>
    </source>
</evidence>
<keyword evidence="10 13" id="KW-0482">Metalloprotease</keyword>
<proteinExistence type="inferred from homology"/>
<dbReference type="EMBL" id="JAODUP010000359">
    <property type="protein sequence ID" value="KAK2151564.1"/>
    <property type="molecule type" value="Genomic_DNA"/>
</dbReference>
<comment type="function">
    <text evidence="13">Metalloprotease that acts as a negative regulator of the Wnt signaling pathway.</text>
</comment>
<keyword evidence="6 13" id="KW-0479">Metal-binding</keyword>
<keyword evidence="13" id="KW-0879">Wnt signaling pathway</keyword>
<evidence type="ECO:0000256" key="4">
    <source>
        <dbReference type="ARBA" id="ARBA00022670"/>
    </source>
</evidence>
<dbReference type="EC" id="3.4.-.-" evidence="13"/>
<accession>A0AAD9JE80</accession>
<evidence type="ECO:0000256" key="3">
    <source>
        <dbReference type="ARBA" id="ARBA00008261"/>
    </source>
</evidence>
<feature type="region of interest" description="Disordered" evidence="14">
    <location>
        <begin position="347"/>
        <end position="380"/>
    </location>
</feature>
<dbReference type="GO" id="GO:0016055">
    <property type="term" value="P:Wnt signaling pathway"/>
    <property type="evidence" value="ECO:0007669"/>
    <property type="project" value="UniProtKB-KW"/>
</dbReference>
<organism evidence="15 16">
    <name type="scientific">Paralvinella palmiformis</name>
    <dbReference type="NCBI Taxonomy" id="53620"/>
    <lineage>
        <taxon>Eukaryota</taxon>
        <taxon>Metazoa</taxon>
        <taxon>Spiralia</taxon>
        <taxon>Lophotrochozoa</taxon>
        <taxon>Annelida</taxon>
        <taxon>Polychaeta</taxon>
        <taxon>Sedentaria</taxon>
        <taxon>Canalipalpata</taxon>
        <taxon>Terebellida</taxon>
        <taxon>Terebelliformia</taxon>
        <taxon>Alvinellidae</taxon>
        <taxon>Paralvinella</taxon>
    </lineage>
</organism>
<sequence length="458" mass="52879">MPRRPFQNHETRGVLDAAVLDVSKPSDDRLRSLNEKKTVLFALNHTLWKLENSRFGEISSSYTTEDLIRHYNCGNLDTVLFSQDTAQVPSFLNMTLASSERATASEIDGYFREQLIYRRNQRMGNRINELLTENPNKSFFFAFGAVNIDRAKGDEMSDFDVYLVALYRYLEVAHTTSYHLSSLNSSSGEKRSSHHRDEEHYKRLLSQELQVKQPRKVCGDIPNDVDASPAGHFLGNNTVLHALAERGYQVTHVAPEEQLDLGCLVVTVRYYEPVMPYLLRNEYYCGRRLLNLMELKYNRPVLANGEWGGWERYQRRRRKFPPLLADLEESLPPPVINDNLEYLDLSQDRRTRTRHRHGGAPGGRRRTRPRTKAPSTSDNERIKYPQFNDLWVRLEASSFGPDNVFGIPGLPTTPQVPVYAMYNGATRRRSNELHILLPAVLLCSRYLLHHINQQLYPI</sequence>
<evidence type="ECO:0000256" key="12">
    <source>
        <dbReference type="ARBA" id="ARBA00023180"/>
    </source>
</evidence>
<keyword evidence="11" id="KW-0472">Membrane</keyword>
<keyword evidence="12" id="KW-0325">Glycoprotein</keyword>
<keyword evidence="5" id="KW-0812">Transmembrane</keyword>
<keyword evidence="8 13" id="KW-0378">Hydrolase</keyword>
<protein>
    <recommendedName>
        <fullName evidence="13">Metalloprotease TIKI homolog</fullName>
        <ecNumber evidence="13">3.4.-.-</ecNumber>
    </recommendedName>
</protein>
<keyword evidence="13" id="KW-1003">Cell membrane</keyword>
<evidence type="ECO:0000313" key="15">
    <source>
        <dbReference type="EMBL" id="KAK2151564.1"/>
    </source>
</evidence>
<evidence type="ECO:0000256" key="11">
    <source>
        <dbReference type="ARBA" id="ARBA00023136"/>
    </source>
</evidence>
<keyword evidence="7 13" id="KW-0732">Signal</keyword>
<evidence type="ECO:0000256" key="7">
    <source>
        <dbReference type="ARBA" id="ARBA00022729"/>
    </source>
</evidence>
<comment type="caution">
    <text evidence="15">The sequence shown here is derived from an EMBL/GenBank/DDBJ whole genome shotgun (WGS) entry which is preliminary data.</text>
</comment>
<dbReference type="AlphaFoldDB" id="A0AAD9JE80"/>
<evidence type="ECO:0000256" key="1">
    <source>
        <dbReference type="ARBA" id="ARBA00001941"/>
    </source>
</evidence>
<evidence type="ECO:0000256" key="9">
    <source>
        <dbReference type="ARBA" id="ARBA00022989"/>
    </source>
</evidence>
<dbReference type="PANTHER" id="PTHR31120:SF6">
    <property type="entry name" value="METALLOPROTEASE TIKI HOMOLOG"/>
    <property type="match status" value="1"/>
</dbReference>
<evidence type="ECO:0000256" key="10">
    <source>
        <dbReference type="ARBA" id="ARBA00023049"/>
    </source>
</evidence>